<organism evidence="2 3">
    <name type="scientific">Limisphaera ngatamarikiensis</name>
    <dbReference type="NCBI Taxonomy" id="1324935"/>
    <lineage>
        <taxon>Bacteria</taxon>
        <taxon>Pseudomonadati</taxon>
        <taxon>Verrucomicrobiota</taxon>
        <taxon>Verrucomicrobiia</taxon>
        <taxon>Limisphaerales</taxon>
        <taxon>Limisphaeraceae</taxon>
        <taxon>Limisphaera</taxon>
    </lineage>
</organism>
<dbReference type="NCBIfam" id="TIGR03466">
    <property type="entry name" value="HpnA"/>
    <property type="match status" value="1"/>
</dbReference>
<dbReference type="InterPro" id="IPR036291">
    <property type="entry name" value="NAD(P)-bd_dom_sf"/>
</dbReference>
<sequence>MKCLVTGATGFIGSNLVHELIARGHSVRTLARKHSDRRALEGADCEWIEGDVTDPEAVRRAVQGCDWVFHVAASYHLWMPDYRPMFATNVEGTRNVIEAATRAGCRRIVHTSTVGCIGLPKKQNGRWIPSDETTPVSAAQMSNPYKLSKWQAEQIALQWARAGSPVVIVNPSAPLGPRDIKPTPTGKIVVDFLNRAMPAYVDTGLNWVHVRDVAVGHILAAERGRVGERYILGHAEGNWTLRQTLQVLSDLTGLPAPRLRIPWWVAFMFAWLDERRAALTGRPPRAPLAGVRMARYHMFFNPARAIRELGLPQTPPRQAFADAIEWFRAHGYVRTQA</sequence>
<dbReference type="InterPro" id="IPR017829">
    <property type="entry name" value="Hopanoid-assoc_sugar_epimerase"/>
</dbReference>
<dbReference type="EMBL" id="JAAKYA010000092">
    <property type="protein sequence ID" value="NGO40444.1"/>
    <property type="molecule type" value="Genomic_DNA"/>
</dbReference>
<name>A0A6M1RYL9_9BACT</name>
<dbReference type="InterPro" id="IPR051783">
    <property type="entry name" value="NAD(P)-dependent_oxidoreduct"/>
</dbReference>
<protein>
    <submittedName>
        <fullName evidence="2">NAD-dependent epimerase/dehydratase family protein</fullName>
    </submittedName>
</protein>
<reference evidence="2 3" key="1">
    <citation type="submission" date="2020-02" db="EMBL/GenBank/DDBJ databases">
        <title>Draft genome sequence of Limisphaera ngatamarikiensis NGM72.4T, a thermophilic Verrucomicrobia grouped in subdivision 3.</title>
        <authorList>
            <person name="Carere C.R."/>
            <person name="Steen J."/>
            <person name="Hugenholtz P."/>
            <person name="Stott M.B."/>
        </authorList>
    </citation>
    <scope>NUCLEOTIDE SEQUENCE [LARGE SCALE GENOMIC DNA]</scope>
    <source>
        <strain evidence="2 3">NGM72.4</strain>
    </source>
</reference>
<dbReference type="PANTHER" id="PTHR48079">
    <property type="entry name" value="PROTEIN YEEZ"/>
    <property type="match status" value="1"/>
</dbReference>
<evidence type="ECO:0000259" key="1">
    <source>
        <dbReference type="Pfam" id="PF01370"/>
    </source>
</evidence>
<dbReference type="PANTHER" id="PTHR48079:SF6">
    <property type="entry name" value="NAD(P)-BINDING DOMAIN-CONTAINING PROTEIN-RELATED"/>
    <property type="match status" value="1"/>
</dbReference>
<dbReference type="Proteomes" id="UP000477311">
    <property type="component" value="Unassembled WGS sequence"/>
</dbReference>
<dbReference type="Pfam" id="PF01370">
    <property type="entry name" value="Epimerase"/>
    <property type="match status" value="1"/>
</dbReference>
<gene>
    <name evidence="2" type="ORF">G4L39_13735</name>
</gene>
<feature type="domain" description="NAD-dependent epimerase/dehydratase" evidence="1">
    <location>
        <begin position="4"/>
        <end position="233"/>
    </location>
</feature>
<dbReference type="GO" id="GO:0004029">
    <property type="term" value="F:aldehyde dehydrogenase (NAD+) activity"/>
    <property type="evidence" value="ECO:0007669"/>
    <property type="project" value="TreeGrafter"/>
</dbReference>
<dbReference type="CDD" id="cd05228">
    <property type="entry name" value="AR_FR_like_1_SDR_e"/>
    <property type="match status" value="1"/>
</dbReference>
<comment type="caution">
    <text evidence="2">The sequence shown here is derived from an EMBL/GenBank/DDBJ whole genome shotgun (WGS) entry which is preliminary data.</text>
</comment>
<accession>A0A6M1RYL9</accession>
<dbReference type="AlphaFoldDB" id="A0A6M1RYL9"/>
<dbReference type="GO" id="GO:0005737">
    <property type="term" value="C:cytoplasm"/>
    <property type="evidence" value="ECO:0007669"/>
    <property type="project" value="TreeGrafter"/>
</dbReference>
<dbReference type="InterPro" id="IPR001509">
    <property type="entry name" value="Epimerase_deHydtase"/>
</dbReference>
<proteinExistence type="predicted"/>
<evidence type="ECO:0000313" key="2">
    <source>
        <dbReference type="EMBL" id="NGO40444.1"/>
    </source>
</evidence>
<keyword evidence="3" id="KW-1185">Reference proteome</keyword>
<dbReference type="SUPFAM" id="SSF51735">
    <property type="entry name" value="NAD(P)-binding Rossmann-fold domains"/>
    <property type="match status" value="1"/>
</dbReference>
<evidence type="ECO:0000313" key="3">
    <source>
        <dbReference type="Proteomes" id="UP000477311"/>
    </source>
</evidence>
<dbReference type="Gene3D" id="3.40.50.720">
    <property type="entry name" value="NAD(P)-binding Rossmann-like Domain"/>
    <property type="match status" value="1"/>
</dbReference>